<dbReference type="InterPro" id="IPR019172">
    <property type="entry name" value="Osteopetrosis-assoc_TM_1"/>
</dbReference>
<dbReference type="AlphaFoldDB" id="A0A0L7LIK7"/>
<evidence type="ECO:0000256" key="1">
    <source>
        <dbReference type="SAM" id="Phobius"/>
    </source>
</evidence>
<dbReference type="EMBL" id="JTDY01000931">
    <property type="protein sequence ID" value="KOB75393.1"/>
    <property type="molecule type" value="Genomic_DNA"/>
</dbReference>
<sequence>MKADTNDNLLEKSPKLSYFGDGYPYTPPEKCSLLLDEFADYASNFTRCSIKHARPIRLCEECIDHYVNFSAKYEELLTTVVNGTSCKSSFISQDRLDAVLDYHDNILYIWDKGNCNACFDWNMTTPKVSNATRDFNKLLNLTMGCIHKNNQTANNTETVCENCMNLYVQLDEYYKSLSSDSIGVDSICMDIVDSMNTTRSIWSKGYGCCKLRQSPEIIFLVCSAIISALPFLYYLALRYCGPMRELANVLKR</sequence>
<name>A0A0L7LIK7_OPEBR</name>
<dbReference type="PANTHER" id="PTHR15644:SF2">
    <property type="entry name" value="OSTEOPETROSIS-ASSOCIATED TRANSMEMBRANE PROTEIN 1"/>
    <property type="match status" value="1"/>
</dbReference>
<proteinExistence type="predicted"/>
<keyword evidence="1 2" id="KW-0812">Transmembrane</keyword>
<dbReference type="Proteomes" id="UP000037510">
    <property type="component" value="Unassembled WGS sequence"/>
</dbReference>
<protein>
    <submittedName>
        <fullName evidence="2">Osteopetrosis-associated transmembrane protein 1</fullName>
    </submittedName>
</protein>
<comment type="caution">
    <text evidence="2">The sequence shown here is derived from an EMBL/GenBank/DDBJ whole genome shotgun (WGS) entry which is preliminary data.</text>
</comment>
<reference evidence="2 3" key="1">
    <citation type="journal article" date="2015" name="Genome Biol. Evol.">
        <title>The genome of winter moth (Operophtera brumata) provides a genomic perspective on sexual dimorphism and phenology.</title>
        <authorList>
            <person name="Derks M.F."/>
            <person name="Smit S."/>
            <person name="Salis L."/>
            <person name="Schijlen E."/>
            <person name="Bossers A."/>
            <person name="Mateman C."/>
            <person name="Pijl A.S."/>
            <person name="de Ridder D."/>
            <person name="Groenen M.A."/>
            <person name="Visser M.E."/>
            <person name="Megens H.J."/>
        </authorList>
    </citation>
    <scope>NUCLEOTIDE SEQUENCE [LARGE SCALE GENOMIC DNA]</scope>
    <source>
        <strain evidence="2">WM2013NL</strain>
        <tissue evidence="2">Head and thorax</tissue>
    </source>
</reference>
<dbReference type="Pfam" id="PF09777">
    <property type="entry name" value="OSTMP1"/>
    <property type="match status" value="1"/>
</dbReference>
<gene>
    <name evidence="2" type="ORF">OBRU01_07593</name>
</gene>
<organism evidence="2 3">
    <name type="scientific">Operophtera brumata</name>
    <name type="common">Winter moth</name>
    <name type="synonym">Phalaena brumata</name>
    <dbReference type="NCBI Taxonomy" id="104452"/>
    <lineage>
        <taxon>Eukaryota</taxon>
        <taxon>Metazoa</taxon>
        <taxon>Ecdysozoa</taxon>
        <taxon>Arthropoda</taxon>
        <taxon>Hexapoda</taxon>
        <taxon>Insecta</taxon>
        <taxon>Pterygota</taxon>
        <taxon>Neoptera</taxon>
        <taxon>Endopterygota</taxon>
        <taxon>Lepidoptera</taxon>
        <taxon>Glossata</taxon>
        <taxon>Ditrysia</taxon>
        <taxon>Geometroidea</taxon>
        <taxon>Geometridae</taxon>
        <taxon>Larentiinae</taxon>
        <taxon>Operophtera</taxon>
    </lineage>
</organism>
<dbReference type="PANTHER" id="PTHR15644">
    <property type="entry name" value="OSTEOPETROSIS ASSOCIATED TRANSMEMBRANE PROTEIN 1"/>
    <property type="match status" value="1"/>
</dbReference>
<evidence type="ECO:0000313" key="3">
    <source>
        <dbReference type="Proteomes" id="UP000037510"/>
    </source>
</evidence>
<dbReference type="GO" id="GO:0005829">
    <property type="term" value="C:cytosol"/>
    <property type="evidence" value="ECO:0007669"/>
    <property type="project" value="TreeGrafter"/>
</dbReference>
<keyword evidence="3" id="KW-1185">Reference proteome</keyword>
<keyword evidence="1" id="KW-1133">Transmembrane helix</keyword>
<feature type="transmembrane region" description="Helical" evidence="1">
    <location>
        <begin position="217"/>
        <end position="236"/>
    </location>
</feature>
<feature type="non-terminal residue" evidence="2">
    <location>
        <position position="252"/>
    </location>
</feature>
<evidence type="ECO:0000313" key="2">
    <source>
        <dbReference type="EMBL" id="KOB75393.1"/>
    </source>
</evidence>
<dbReference type="STRING" id="104452.A0A0L7LIK7"/>
<keyword evidence="1" id="KW-0472">Membrane</keyword>
<accession>A0A0L7LIK7</accession>